<organism evidence="3 4">
    <name type="scientific">Dehalogenimonas formicexedens</name>
    <dbReference type="NCBI Taxonomy" id="1839801"/>
    <lineage>
        <taxon>Bacteria</taxon>
        <taxon>Bacillati</taxon>
        <taxon>Chloroflexota</taxon>
        <taxon>Dehalococcoidia</taxon>
        <taxon>Dehalococcoidales</taxon>
        <taxon>Dehalococcoidaceae</taxon>
        <taxon>Dehalogenimonas</taxon>
    </lineage>
</organism>
<dbReference type="OrthoDB" id="9804328at2"/>
<name>A0A1P8F5P0_9CHLR</name>
<dbReference type="InterPro" id="IPR029062">
    <property type="entry name" value="Class_I_gatase-like"/>
</dbReference>
<dbReference type="Pfam" id="PF00117">
    <property type="entry name" value="GATase"/>
    <property type="match status" value="1"/>
</dbReference>
<dbReference type="InterPro" id="IPR050472">
    <property type="entry name" value="Anth_synth/Amidotransfase"/>
</dbReference>
<sequence length="190" mass="20904">MILLIDNYDSFTYNLYQVLCQLGAEVAVKRNDEIDIAGIEALSPKKIVISPGPSSPARAGISNEVIRHFSPKTPVLGVCLGHQCLGYVYGGEIIPAKSVMHGKASVIEHTGKGVFKGLPKKFPAIRYHSLAVRRDTLPDCLEVTAWTNDGEIMGLKHREYPAQGVQFHPESFMSEHGSDILRNFLEGDSR</sequence>
<dbReference type="PRINTS" id="PR00096">
    <property type="entry name" value="GATASE"/>
</dbReference>
<evidence type="ECO:0000313" key="3">
    <source>
        <dbReference type="EMBL" id="APV43793.1"/>
    </source>
</evidence>
<reference evidence="4" key="1">
    <citation type="submission" date="2016-11" db="EMBL/GenBank/DDBJ databases">
        <title>Dehalogenimonas formicexedens sp. nov., a chlorinated alkane respiring bacterium isolated from contaminated groundwater.</title>
        <authorList>
            <person name="Key T.A."/>
            <person name="Bowman K.S."/>
            <person name="Lee I."/>
            <person name="Chun J."/>
            <person name="Albuquerque L."/>
            <person name="da Costa M.S."/>
            <person name="Rainey F.A."/>
            <person name="Moe W.M."/>
        </authorList>
    </citation>
    <scope>NUCLEOTIDE SEQUENCE [LARGE SCALE GENOMIC DNA]</scope>
    <source>
        <strain evidence="4">NSZ-14</strain>
    </source>
</reference>
<dbReference type="PRINTS" id="PR00099">
    <property type="entry name" value="CPSGATASE"/>
</dbReference>
<dbReference type="KEGG" id="dfo:Dform_00437"/>
<accession>A0A1P8F5P0</accession>
<dbReference type="Proteomes" id="UP000185934">
    <property type="component" value="Chromosome"/>
</dbReference>
<evidence type="ECO:0000256" key="1">
    <source>
        <dbReference type="ARBA" id="ARBA00022962"/>
    </source>
</evidence>
<dbReference type="PRINTS" id="PR00097">
    <property type="entry name" value="ANTSNTHASEII"/>
</dbReference>
<dbReference type="SUPFAM" id="SSF52317">
    <property type="entry name" value="Class I glutamine amidotransferase-like"/>
    <property type="match status" value="1"/>
</dbReference>
<dbReference type="STRING" id="1839801.Dform_00437"/>
<dbReference type="GO" id="GO:0004049">
    <property type="term" value="F:anthranilate synthase activity"/>
    <property type="evidence" value="ECO:0007669"/>
    <property type="project" value="UniProtKB-EC"/>
</dbReference>
<dbReference type="Gene3D" id="3.40.50.880">
    <property type="match status" value="1"/>
</dbReference>
<dbReference type="PANTHER" id="PTHR43418:SF4">
    <property type="entry name" value="MULTIFUNCTIONAL TRYPTOPHAN BIOSYNTHESIS PROTEIN"/>
    <property type="match status" value="1"/>
</dbReference>
<dbReference type="EMBL" id="CP018258">
    <property type="protein sequence ID" value="APV43793.1"/>
    <property type="molecule type" value="Genomic_DNA"/>
</dbReference>
<gene>
    <name evidence="3" type="primary">trpG</name>
    <name evidence="3" type="ORF">Dform_00437</name>
</gene>
<evidence type="ECO:0000313" key="4">
    <source>
        <dbReference type="Proteomes" id="UP000185934"/>
    </source>
</evidence>
<evidence type="ECO:0000259" key="2">
    <source>
        <dbReference type="Pfam" id="PF00117"/>
    </source>
</evidence>
<keyword evidence="4" id="KW-1185">Reference proteome</keyword>
<feature type="domain" description="Glutamine amidotransferase" evidence="2">
    <location>
        <begin position="3"/>
        <end position="185"/>
    </location>
</feature>
<dbReference type="CDD" id="cd01743">
    <property type="entry name" value="GATase1_Anthranilate_Synthase"/>
    <property type="match status" value="1"/>
</dbReference>
<dbReference type="RefSeq" id="WP_076003572.1">
    <property type="nucleotide sequence ID" value="NZ_CP018258.1"/>
</dbReference>
<keyword evidence="3" id="KW-0456">Lyase</keyword>
<dbReference type="EC" id="4.1.3.27" evidence="3"/>
<dbReference type="InterPro" id="IPR006221">
    <property type="entry name" value="TrpG/PapA_dom"/>
</dbReference>
<dbReference type="PROSITE" id="PS51273">
    <property type="entry name" value="GATASE_TYPE_1"/>
    <property type="match status" value="1"/>
</dbReference>
<dbReference type="FunFam" id="3.40.50.880:FF:000003">
    <property type="entry name" value="Anthranilate synthase component II"/>
    <property type="match status" value="1"/>
</dbReference>
<dbReference type="GO" id="GO:0000162">
    <property type="term" value="P:L-tryptophan biosynthetic process"/>
    <property type="evidence" value="ECO:0007669"/>
    <property type="project" value="TreeGrafter"/>
</dbReference>
<protein>
    <submittedName>
        <fullName evidence="3">Anthranilate synthase component 2</fullName>
        <ecNumber evidence="3">4.1.3.27</ecNumber>
    </submittedName>
</protein>
<dbReference type="NCBIfam" id="TIGR00566">
    <property type="entry name" value="trpG_papA"/>
    <property type="match status" value="1"/>
</dbReference>
<dbReference type="InterPro" id="IPR017926">
    <property type="entry name" value="GATASE"/>
</dbReference>
<dbReference type="GO" id="GO:0005829">
    <property type="term" value="C:cytosol"/>
    <property type="evidence" value="ECO:0007669"/>
    <property type="project" value="TreeGrafter"/>
</dbReference>
<keyword evidence="1" id="KW-0315">Glutamine amidotransferase</keyword>
<proteinExistence type="predicted"/>
<dbReference type="PANTHER" id="PTHR43418">
    <property type="entry name" value="MULTIFUNCTIONAL TRYPTOPHAN BIOSYNTHESIS PROTEIN-RELATED"/>
    <property type="match status" value="1"/>
</dbReference>
<dbReference type="AlphaFoldDB" id="A0A1P8F5P0"/>